<dbReference type="InterPro" id="IPR036770">
    <property type="entry name" value="Ankyrin_rpt-contain_sf"/>
</dbReference>
<dbReference type="InterPro" id="IPR052050">
    <property type="entry name" value="SecEffector_AnkRepeat"/>
</dbReference>
<sequence length="473" mass="53650">MDHFSGCKADVDVVEHAARHGRLETLRYFLEYERQGDEGVETRNVICWGVDDLVNALEGGFTETARWLYENTPEADRDLSRAMRFAVRRGDMEVIRWLLDVVYRPELHLPPPTMNDAAAGGHMEILQWIFEQGYEGESDQALEEAARDGCLDMVEWLVSRGITEGASKAAQAASNEGHLSILRWLREHNLGQFAPYAMSNAIYQGHLDIVEYLNEEGISDLPSKMMKIAAGNAHLDIVKWLYEEYDNDDLFPPYDPLTDNRDMSKQTAMDEAAINGHLHVLEYLHAIAVSNKESGENGGPTCSKSPFNIAAAVGHFEVVKWLYQNYPEKCFSHRTTTVATMSGKLEIMQWLHDQTDVEWTTTVMDQAAEGGHLHIVKWLHVNRSEGCTEYAMNHAANMGHLNVVRWLNDNRSEGCTAEAMDLAAGLEHFEVLLYLRARRTEGSTMVAKLNSLDSRRKHQLAWLEEHYPDPMWG</sequence>
<dbReference type="Proteomes" id="UP001165121">
    <property type="component" value="Unassembled WGS sequence"/>
</dbReference>
<name>A0A9W6TKJ3_9STRA</name>
<dbReference type="Pfam" id="PF13637">
    <property type="entry name" value="Ank_4"/>
    <property type="match status" value="1"/>
</dbReference>
<gene>
    <name evidence="1" type="ORF">Pfra01_000108200</name>
</gene>
<dbReference type="AlphaFoldDB" id="A0A9W6TKJ3"/>
<organism evidence="1 2">
    <name type="scientific">Phytophthora fragariaefolia</name>
    <dbReference type="NCBI Taxonomy" id="1490495"/>
    <lineage>
        <taxon>Eukaryota</taxon>
        <taxon>Sar</taxon>
        <taxon>Stramenopiles</taxon>
        <taxon>Oomycota</taxon>
        <taxon>Peronosporomycetes</taxon>
        <taxon>Peronosporales</taxon>
        <taxon>Peronosporaceae</taxon>
        <taxon>Phytophthora</taxon>
    </lineage>
</organism>
<dbReference type="PANTHER" id="PTHR46586:SF3">
    <property type="entry name" value="ANKYRIN REPEAT-CONTAINING PROTEIN"/>
    <property type="match status" value="1"/>
</dbReference>
<proteinExistence type="predicted"/>
<dbReference type="Gene3D" id="1.25.40.20">
    <property type="entry name" value="Ankyrin repeat-containing domain"/>
    <property type="match status" value="2"/>
</dbReference>
<dbReference type="EMBL" id="BSXT01000086">
    <property type="protein sequence ID" value="GMF17106.1"/>
    <property type="molecule type" value="Genomic_DNA"/>
</dbReference>
<evidence type="ECO:0000313" key="2">
    <source>
        <dbReference type="Proteomes" id="UP001165121"/>
    </source>
</evidence>
<dbReference type="Pfam" id="PF12796">
    <property type="entry name" value="Ank_2"/>
    <property type="match status" value="1"/>
</dbReference>
<dbReference type="SMART" id="SM00248">
    <property type="entry name" value="ANK"/>
    <property type="match status" value="6"/>
</dbReference>
<comment type="caution">
    <text evidence="1">The sequence shown here is derived from an EMBL/GenBank/DDBJ whole genome shotgun (WGS) entry which is preliminary data.</text>
</comment>
<evidence type="ECO:0000313" key="1">
    <source>
        <dbReference type="EMBL" id="GMF17106.1"/>
    </source>
</evidence>
<dbReference type="SUPFAM" id="SSF48403">
    <property type="entry name" value="Ankyrin repeat"/>
    <property type="match status" value="2"/>
</dbReference>
<dbReference type="InterPro" id="IPR002110">
    <property type="entry name" value="Ankyrin_rpt"/>
</dbReference>
<accession>A0A9W6TKJ3</accession>
<keyword evidence="2" id="KW-1185">Reference proteome</keyword>
<protein>
    <submittedName>
        <fullName evidence="1">Unnamed protein product</fullName>
    </submittedName>
</protein>
<dbReference type="PANTHER" id="PTHR46586">
    <property type="entry name" value="ANKYRIN REPEAT-CONTAINING PROTEIN"/>
    <property type="match status" value="1"/>
</dbReference>
<reference evidence="1" key="1">
    <citation type="submission" date="2023-04" db="EMBL/GenBank/DDBJ databases">
        <title>Phytophthora fragariaefolia NBRC 109709.</title>
        <authorList>
            <person name="Ichikawa N."/>
            <person name="Sato H."/>
            <person name="Tonouchi N."/>
        </authorList>
    </citation>
    <scope>NUCLEOTIDE SEQUENCE</scope>
    <source>
        <strain evidence="1">NBRC 109709</strain>
    </source>
</reference>
<dbReference type="OrthoDB" id="123919at2759"/>